<protein>
    <submittedName>
        <fullName evidence="1">Uncharacterized protein</fullName>
    </submittedName>
</protein>
<proteinExistence type="predicted"/>
<accession>A0A2P2Q8N8</accession>
<dbReference type="EMBL" id="GGEC01082864">
    <property type="protein sequence ID" value="MBX63348.1"/>
    <property type="molecule type" value="Transcribed_RNA"/>
</dbReference>
<dbReference type="AlphaFoldDB" id="A0A2P2Q8N8"/>
<evidence type="ECO:0000313" key="1">
    <source>
        <dbReference type="EMBL" id="MBX63348.1"/>
    </source>
</evidence>
<sequence length="50" mass="5723">MAQRYLDLKILLSQCLSTMDSIHDLIGLFFSLIQMISKGEMKSSKLKSMQ</sequence>
<reference evidence="1" key="1">
    <citation type="submission" date="2018-02" db="EMBL/GenBank/DDBJ databases">
        <title>Rhizophora mucronata_Transcriptome.</title>
        <authorList>
            <person name="Meera S.P."/>
            <person name="Sreeshan A."/>
            <person name="Augustine A."/>
        </authorList>
    </citation>
    <scope>NUCLEOTIDE SEQUENCE</scope>
    <source>
        <tissue evidence="1">Leaf</tissue>
    </source>
</reference>
<name>A0A2P2Q8N8_RHIMU</name>
<organism evidence="1">
    <name type="scientific">Rhizophora mucronata</name>
    <name type="common">Asiatic mangrove</name>
    <dbReference type="NCBI Taxonomy" id="61149"/>
    <lineage>
        <taxon>Eukaryota</taxon>
        <taxon>Viridiplantae</taxon>
        <taxon>Streptophyta</taxon>
        <taxon>Embryophyta</taxon>
        <taxon>Tracheophyta</taxon>
        <taxon>Spermatophyta</taxon>
        <taxon>Magnoliopsida</taxon>
        <taxon>eudicotyledons</taxon>
        <taxon>Gunneridae</taxon>
        <taxon>Pentapetalae</taxon>
        <taxon>rosids</taxon>
        <taxon>fabids</taxon>
        <taxon>Malpighiales</taxon>
        <taxon>Rhizophoraceae</taxon>
        <taxon>Rhizophora</taxon>
    </lineage>
</organism>